<feature type="transmembrane region" description="Helical" evidence="2">
    <location>
        <begin position="178"/>
        <end position="201"/>
    </location>
</feature>
<evidence type="ECO:0000256" key="2">
    <source>
        <dbReference type="SAM" id="Phobius"/>
    </source>
</evidence>
<evidence type="ECO:0000256" key="1">
    <source>
        <dbReference type="SAM" id="MobiDB-lite"/>
    </source>
</evidence>
<evidence type="ECO:0008006" key="5">
    <source>
        <dbReference type="Google" id="ProtNLM"/>
    </source>
</evidence>
<feature type="region of interest" description="Disordered" evidence="1">
    <location>
        <begin position="333"/>
        <end position="365"/>
    </location>
</feature>
<dbReference type="AlphaFoldDB" id="A0A4S8SLL4"/>
<feature type="compositionally biased region" description="Low complexity" evidence="1">
    <location>
        <begin position="333"/>
        <end position="364"/>
    </location>
</feature>
<evidence type="ECO:0000313" key="3">
    <source>
        <dbReference type="EMBL" id="THV71539.1"/>
    </source>
</evidence>
<keyword evidence="2" id="KW-0472">Membrane</keyword>
<feature type="region of interest" description="Disordered" evidence="1">
    <location>
        <begin position="210"/>
        <end position="318"/>
    </location>
</feature>
<keyword evidence="2" id="KW-1133">Transmembrane helix</keyword>
<keyword evidence="2" id="KW-0812">Transmembrane</keyword>
<protein>
    <recommendedName>
        <fullName evidence="5">Mid2 domain-containing protein</fullName>
    </recommendedName>
</protein>
<dbReference type="EMBL" id="QZAF01000148">
    <property type="protein sequence ID" value="THV71539.1"/>
    <property type="molecule type" value="Genomic_DNA"/>
</dbReference>
<organism evidence="3 4">
    <name type="scientific">Aureobasidium pullulans</name>
    <name type="common">Black yeast</name>
    <name type="synonym">Pullularia pullulans</name>
    <dbReference type="NCBI Taxonomy" id="5580"/>
    <lineage>
        <taxon>Eukaryota</taxon>
        <taxon>Fungi</taxon>
        <taxon>Dikarya</taxon>
        <taxon>Ascomycota</taxon>
        <taxon>Pezizomycotina</taxon>
        <taxon>Dothideomycetes</taxon>
        <taxon>Dothideomycetidae</taxon>
        <taxon>Dothideales</taxon>
        <taxon>Saccotheciaceae</taxon>
        <taxon>Aureobasidium</taxon>
    </lineage>
</organism>
<feature type="region of interest" description="Disordered" evidence="1">
    <location>
        <begin position="1"/>
        <end position="29"/>
    </location>
</feature>
<feature type="compositionally biased region" description="Low complexity" evidence="1">
    <location>
        <begin position="212"/>
        <end position="318"/>
    </location>
</feature>
<comment type="caution">
    <text evidence="3">The sequence shown here is derived from an EMBL/GenBank/DDBJ whole genome shotgun (WGS) entry which is preliminary data.</text>
</comment>
<sequence>MMKACATADRQARPIKDSNQTKSSMGSETEASHMQASVMLCPIFRLSHTKLPRAWPFGDKVSGPFEHHRRFPTHLHVLVPSARSVHTPLIFPLLLFTHLLLSFTRFHRRNVFRIAPCTEAPLIAGHAISSYNSFVEHTTVGRLLTALTLRDISILQPPDTRHQRHFCMSHTMARSPSLIALLFALIMVFATVNANSLPWMLKRQNSLVGTGASTSTTASPTSSADPSTSSVAPTTSSSVAPDTTSSVPPTSTSEQPVTTSSPTSTEAPTTSSEAPPSTSTSEAAPTSDSATSAAAPSTSQTSAAPETTSSAAPSSSVNSASASQTSAAASSSAAASGSSAASSRSSSASGTKTSSTKSSKSSSSEVIVIGSGSAATTIHRSTVSQATTITSALVTSSTERYTTTVVTVIGGSSVTTAIPTERVVSSTTGYATATVSPQLNDGGSSGSSGGGLSTSSKKIIGGVVGGIGGAILLGGLALVAWRMWGRRRAKGPRMDDDDIMGPRPHDALMTEKNEPPLARYHNGGGQINTASNF</sequence>
<dbReference type="Proteomes" id="UP000304951">
    <property type="component" value="Unassembled WGS sequence"/>
</dbReference>
<feature type="compositionally biased region" description="Polar residues" evidence="1">
    <location>
        <begin position="17"/>
        <end position="29"/>
    </location>
</feature>
<accession>A0A4S8SLL4</accession>
<proteinExistence type="predicted"/>
<feature type="transmembrane region" description="Helical" evidence="2">
    <location>
        <begin position="459"/>
        <end position="484"/>
    </location>
</feature>
<evidence type="ECO:0000313" key="4">
    <source>
        <dbReference type="Proteomes" id="UP000304951"/>
    </source>
</evidence>
<gene>
    <name evidence="3" type="ORF">D6D28_04361</name>
</gene>
<reference evidence="3 4" key="1">
    <citation type="submission" date="2018-10" db="EMBL/GenBank/DDBJ databases">
        <title>Fifty Aureobasidium pullulans genomes reveal a recombining polyextremotolerant generalist.</title>
        <authorList>
            <person name="Gostincar C."/>
            <person name="Turk M."/>
            <person name="Zajc J."/>
            <person name="Gunde-Cimerman N."/>
        </authorList>
    </citation>
    <scope>NUCLEOTIDE SEQUENCE [LARGE SCALE GENOMIC DNA]</scope>
    <source>
        <strain evidence="3 4">EXF-11900</strain>
    </source>
</reference>
<name>A0A4S8SLL4_AURPU</name>